<evidence type="ECO:0000313" key="1">
    <source>
        <dbReference type="EMBL" id="KAI4817584.1"/>
    </source>
</evidence>
<protein>
    <submittedName>
        <fullName evidence="1">Uncharacterized protein</fullName>
    </submittedName>
</protein>
<reference evidence="1" key="1">
    <citation type="submission" date="2022-05" db="EMBL/GenBank/DDBJ databases">
        <title>Chromosome-level genome of Chaenocephalus aceratus.</title>
        <authorList>
            <person name="Park H."/>
        </authorList>
    </citation>
    <scope>NUCLEOTIDE SEQUENCE</scope>
    <source>
        <strain evidence="1">KU_202001</strain>
    </source>
</reference>
<feature type="non-terminal residue" evidence="1">
    <location>
        <position position="1"/>
    </location>
</feature>
<dbReference type="Proteomes" id="UP001057452">
    <property type="component" value="Chromosome 11"/>
</dbReference>
<proteinExistence type="predicted"/>
<gene>
    <name evidence="1" type="ORF">KUCAC02_010969</name>
</gene>
<feature type="non-terminal residue" evidence="1">
    <location>
        <position position="56"/>
    </location>
</feature>
<organism evidence="1 2">
    <name type="scientific">Chaenocephalus aceratus</name>
    <name type="common">Blackfin icefish</name>
    <name type="synonym">Chaenichthys aceratus</name>
    <dbReference type="NCBI Taxonomy" id="36190"/>
    <lineage>
        <taxon>Eukaryota</taxon>
        <taxon>Metazoa</taxon>
        <taxon>Chordata</taxon>
        <taxon>Craniata</taxon>
        <taxon>Vertebrata</taxon>
        <taxon>Euteleostomi</taxon>
        <taxon>Actinopterygii</taxon>
        <taxon>Neopterygii</taxon>
        <taxon>Teleostei</taxon>
        <taxon>Neoteleostei</taxon>
        <taxon>Acanthomorphata</taxon>
        <taxon>Eupercaria</taxon>
        <taxon>Perciformes</taxon>
        <taxon>Notothenioidei</taxon>
        <taxon>Channichthyidae</taxon>
        <taxon>Chaenocephalus</taxon>
    </lineage>
</organism>
<name>A0ACB9WVZ7_CHAAC</name>
<dbReference type="EMBL" id="CM043795">
    <property type="protein sequence ID" value="KAI4817584.1"/>
    <property type="molecule type" value="Genomic_DNA"/>
</dbReference>
<comment type="caution">
    <text evidence="1">The sequence shown here is derived from an EMBL/GenBank/DDBJ whole genome shotgun (WGS) entry which is preliminary data.</text>
</comment>
<evidence type="ECO:0000313" key="2">
    <source>
        <dbReference type="Proteomes" id="UP001057452"/>
    </source>
</evidence>
<keyword evidence="2" id="KW-1185">Reference proteome</keyword>
<sequence>DEEKVEQREGKDREGEEGEIRTGFGYNCFRARDNGCNSLPAPLCWSGGPLMYKQSG</sequence>
<accession>A0ACB9WVZ7</accession>